<evidence type="ECO:0000313" key="3">
    <source>
        <dbReference type="Proteomes" id="UP001207337"/>
    </source>
</evidence>
<sequence>MPARQFLTEKEEQQIIDAIAEAEGKTSGEVRIHIEHHCEGDPLERAAEIFHELGMDETHFQNGVLIYVATEDHKVSVYAGKGIHKKVDNGFWDDVLKLIVQHFKEDAYEQGLEEAIRKVGNKLTELFPYHQKGDINELTDEISYNANT</sequence>
<proteinExistence type="predicted"/>
<keyword evidence="3" id="KW-1185">Reference proteome</keyword>
<dbReference type="Pfam" id="PF04536">
    <property type="entry name" value="TPM_phosphatase"/>
    <property type="match status" value="1"/>
</dbReference>
<dbReference type="Proteomes" id="UP001207337">
    <property type="component" value="Unassembled WGS sequence"/>
</dbReference>
<dbReference type="InterPro" id="IPR007621">
    <property type="entry name" value="TPM_dom"/>
</dbReference>
<dbReference type="EMBL" id="JAJNDC010000001">
    <property type="protein sequence ID" value="MCW9712719.1"/>
    <property type="molecule type" value="Genomic_DNA"/>
</dbReference>
<organism evidence="2 3">
    <name type="scientific">Fodinibius salicampi</name>
    <dbReference type="NCBI Taxonomy" id="1920655"/>
    <lineage>
        <taxon>Bacteria</taxon>
        <taxon>Pseudomonadati</taxon>
        <taxon>Balneolota</taxon>
        <taxon>Balneolia</taxon>
        <taxon>Balneolales</taxon>
        <taxon>Balneolaceae</taxon>
        <taxon>Fodinibius</taxon>
    </lineage>
</organism>
<dbReference type="PANTHER" id="PTHR30373:SF8">
    <property type="entry name" value="BLL7265 PROTEIN"/>
    <property type="match status" value="1"/>
</dbReference>
<dbReference type="RefSeq" id="WP_265788878.1">
    <property type="nucleotide sequence ID" value="NZ_BAABRS010000001.1"/>
</dbReference>
<protein>
    <submittedName>
        <fullName evidence="2">TPM domain-containing protein</fullName>
    </submittedName>
</protein>
<evidence type="ECO:0000259" key="1">
    <source>
        <dbReference type="Pfam" id="PF04536"/>
    </source>
</evidence>
<name>A0ABT3PXZ7_9BACT</name>
<dbReference type="Gene3D" id="3.10.310.50">
    <property type="match status" value="1"/>
</dbReference>
<feature type="domain" description="TPM" evidence="1">
    <location>
        <begin position="5"/>
        <end position="120"/>
    </location>
</feature>
<gene>
    <name evidence="2" type="ORF">LQ318_07370</name>
</gene>
<reference evidence="2 3" key="1">
    <citation type="submission" date="2021-11" db="EMBL/GenBank/DDBJ databases">
        <title>Aliifidinibius sp. nov., a new bacterium isolated from saline soil.</title>
        <authorList>
            <person name="Galisteo C."/>
            <person name="De La Haba R."/>
            <person name="Sanchez-Porro C."/>
            <person name="Ventosa A."/>
        </authorList>
    </citation>
    <scope>NUCLEOTIDE SEQUENCE [LARGE SCALE GENOMIC DNA]</scope>
    <source>
        <strain evidence="2 3">KACC 190600</strain>
    </source>
</reference>
<evidence type="ECO:0000313" key="2">
    <source>
        <dbReference type="EMBL" id="MCW9712719.1"/>
    </source>
</evidence>
<accession>A0ABT3PXZ7</accession>
<dbReference type="PANTHER" id="PTHR30373">
    <property type="entry name" value="UPF0603 PROTEIN YGCG"/>
    <property type="match status" value="1"/>
</dbReference>
<comment type="caution">
    <text evidence="2">The sequence shown here is derived from an EMBL/GenBank/DDBJ whole genome shotgun (WGS) entry which is preliminary data.</text>
</comment>